<dbReference type="PANTHER" id="PTHR43248">
    <property type="entry name" value="2-SUCCINYL-6-HYDROXY-2,4-CYCLOHEXADIENE-1-CARBOXYLATE SYNTHASE"/>
    <property type="match status" value="1"/>
</dbReference>
<organism evidence="6 7">
    <name type="scientific">Conyzicola nivalis</name>
    <dbReference type="NCBI Taxonomy" id="1477021"/>
    <lineage>
        <taxon>Bacteria</taxon>
        <taxon>Bacillati</taxon>
        <taxon>Actinomycetota</taxon>
        <taxon>Actinomycetes</taxon>
        <taxon>Micrococcales</taxon>
        <taxon>Microbacteriaceae</taxon>
        <taxon>Conyzicola</taxon>
    </lineage>
</organism>
<reference evidence="6" key="2">
    <citation type="submission" date="2020-09" db="EMBL/GenBank/DDBJ databases">
        <authorList>
            <person name="Sun Q."/>
            <person name="Zhou Y."/>
        </authorList>
    </citation>
    <scope>NUCLEOTIDE SEQUENCE</scope>
    <source>
        <strain evidence="6">CGMCC 1.12813</strain>
    </source>
</reference>
<dbReference type="AlphaFoldDB" id="A0A916WJV1"/>
<protein>
    <submittedName>
        <fullName evidence="6">Proteinase</fullName>
    </submittedName>
</protein>
<dbReference type="SUPFAM" id="SSF53474">
    <property type="entry name" value="alpha/beta-Hydrolases"/>
    <property type="match status" value="1"/>
</dbReference>
<evidence type="ECO:0000256" key="3">
    <source>
        <dbReference type="ARBA" id="ARBA00022801"/>
    </source>
</evidence>
<dbReference type="RefSeq" id="WP_188510412.1">
    <property type="nucleotide sequence ID" value="NZ_BMGB01000001.1"/>
</dbReference>
<gene>
    <name evidence="6" type="ORF">GCM10010979_19320</name>
</gene>
<feature type="domain" description="Peptidase S33 tripeptidyl aminopeptidase-like C-terminal" evidence="5">
    <location>
        <begin position="406"/>
        <end position="507"/>
    </location>
</feature>
<evidence type="ECO:0000256" key="2">
    <source>
        <dbReference type="ARBA" id="ARBA00022729"/>
    </source>
</evidence>
<sequence length="507" mass="53504">MRARRIAAVAAGLAVALTLAACSAPAVRTESTPVPTEVSAELEPFYTQVLTWTECEDGMQCATATAPLDWTDPARDSIDLALVRNPAEAAEPLGSVLVNPGGPGGSGYDFIADSLDYAVSPTLREKFDIVGFDPRGVNRSSAVLCHTDTAQLDAFIYDIVPGEFGSDAWITAAADANGAYAQQCVANTGDLLGFVDTVSAARDLDLLRAVLGDEKLNYLGFSYGTLLGATYAELYPQNTGRLVLDGALDPTSTSFDVSITQAKGFESALRAFLADCATAEDCPFTGTADDSMLKIRALLDRLDASPIRAADGRELGSNSMTSAIVLPLYREADWPYLRQLFDTVMKGDAALAFSLADSYNGRNPTDGSYLDNSLEARLAINCLDYASQGDVAVMREQAAELAAAAPVLGKQLSYGDVGCLQWPVKASTERPVIDAAGSADILVVGTTNDPATPYSWAQALADQLENGHLVTYEGEGHTAYNKSNACVDDTVDDFFVAGTVPASDPLC</sequence>
<evidence type="ECO:0000313" key="6">
    <source>
        <dbReference type="EMBL" id="GGB04740.1"/>
    </source>
</evidence>
<feature type="signal peptide" evidence="4">
    <location>
        <begin position="1"/>
        <end position="26"/>
    </location>
</feature>
<keyword evidence="7" id="KW-1185">Reference proteome</keyword>
<proteinExistence type="inferred from homology"/>
<evidence type="ECO:0000259" key="5">
    <source>
        <dbReference type="Pfam" id="PF08386"/>
    </source>
</evidence>
<dbReference type="InterPro" id="IPR013595">
    <property type="entry name" value="Pept_S33_TAP-like_C"/>
</dbReference>
<dbReference type="PANTHER" id="PTHR43248:SF29">
    <property type="entry name" value="TRIPEPTIDYL AMINOPEPTIDASE"/>
    <property type="match status" value="1"/>
</dbReference>
<keyword evidence="3" id="KW-0378">Hydrolase</keyword>
<feature type="chain" id="PRO_5037869613" evidence="4">
    <location>
        <begin position="27"/>
        <end position="507"/>
    </location>
</feature>
<comment type="caution">
    <text evidence="6">The sequence shown here is derived from an EMBL/GenBank/DDBJ whole genome shotgun (WGS) entry which is preliminary data.</text>
</comment>
<dbReference type="Gene3D" id="3.40.50.1820">
    <property type="entry name" value="alpha/beta hydrolase"/>
    <property type="match status" value="1"/>
</dbReference>
<dbReference type="PROSITE" id="PS51257">
    <property type="entry name" value="PROKAR_LIPOPROTEIN"/>
    <property type="match status" value="1"/>
</dbReference>
<keyword evidence="2 4" id="KW-0732">Signal</keyword>
<evidence type="ECO:0000256" key="4">
    <source>
        <dbReference type="SAM" id="SignalP"/>
    </source>
</evidence>
<evidence type="ECO:0000313" key="7">
    <source>
        <dbReference type="Proteomes" id="UP000606922"/>
    </source>
</evidence>
<dbReference type="GO" id="GO:0016787">
    <property type="term" value="F:hydrolase activity"/>
    <property type="evidence" value="ECO:0007669"/>
    <property type="project" value="UniProtKB-KW"/>
</dbReference>
<reference evidence="6" key="1">
    <citation type="journal article" date="2014" name="Int. J. Syst. Evol. Microbiol.">
        <title>Complete genome sequence of Corynebacterium casei LMG S-19264T (=DSM 44701T), isolated from a smear-ripened cheese.</title>
        <authorList>
            <consortium name="US DOE Joint Genome Institute (JGI-PGF)"/>
            <person name="Walter F."/>
            <person name="Albersmeier A."/>
            <person name="Kalinowski J."/>
            <person name="Ruckert C."/>
        </authorList>
    </citation>
    <scope>NUCLEOTIDE SEQUENCE</scope>
    <source>
        <strain evidence="6">CGMCC 1.12813</strain>
    </source>
</reference>
<name>A0A916WJV1_9MICO</name>
<dbReference type="InterPro" id="IPR051601">
    <property type="entry name" value="Serine_prot/Carboxylest_S33"/>
</dbReference>
<dbReference type="Pfam" id="PF08386">
    <property type="entry name" value="Abhydrolase_4"/>
    <property type="match status" value="1"/>
</dbReference>
<comment type="similarity">
    <text evidence="1">Belongs to the peptidase S33 family.</text>
</comment>
<dbReference type="InterPro" id="IPR029058">
    <property type="entry name" value="AB_hydrolase_fold"/>
</dbReference>
<dbReference type="Proteomes" id="UP000606922">
    <property type="component" value="Unassembled WGS sequence"/>
</dbReference>
<accession>A0A916WJV1</accession>
<evidence type="ECO:0000256" key="1">
    <source>
        <dbReference type="ARBA" id="ARBA00010088"/>
    </source>
</evidence>
<dbReference type="EMBL" id="BMGB01000001">
    <property type="protein sequence ID" value="GGB04740.1"/>
    <property type="molecule type" value="Genomic_DNA"/>
</dbReference>